<feature type="domain" description="NodB homology" evidence="5">
    <location>
        <begin position="311"/>
        <end position="488"/>
    </location>
</feature>
<accession>A0A6G7K8R2</accession>
<dbReference type="EMBL" id="CP049740">
    <property type="protein sequence ID" value="QII81627.1"/>
    <property type="molecule type" value="Genomic_DNA"/>
</dbReference>
<dbReference type="Pfam" id="PF11738">
    <property type="entry name" value="DUF3298"/>
    <property type="match status" value="1"/>
</dbReference>
<protein>
    <submittedName>
        <fullName evidence="6">Polysaccharide deacetylase family protein</fullName>
    </submittedName>
</protein>
<dbReference type="Gene3D" id="3.20.20.370">
    <property type="entry name" value="Glycoside hydrolase/deacetylase"/>
    <property type="match status" value="1"/>
</dbReference>
<evidence type="ECO:0000256" key="2">
    <source>
        <dbReference type="ARBA" id="ARBA00022801"/>
    </source>
</evidence>
<dbReference type="InterPro" id="IPR050248">
    <property type="entry name" value="Polysacc_deacetylase_ArnD"/>
</dbReference>
<organism evidence="6 7">
    <name type="scientific">Jeotgalibaca arthritidis</name>
    <dbReference type="NCBI Taxonomy" id="1868794"/>
    <lineage>
        <taxon>Bacteria</taxon>
        <taxon>Bacillati</taxon>
        <taxon>Bacillota</taxon>
        <taxon>Bacilli</taxon>
        <taxon>Lactobacillales</taxon>
        <taxon>Carnobacteriaceae</taxon>
        <taxon>Jeotgalibaca</taxon>
    </lineage>
</organism>
<evidence type="ECO:0000256" key="4">
    <source>
        <dbReference type="SAM" id="Phobius"/>
    </source>
</evidence>
<keyword evidence="4" id="KW-1133">Transmembrane helix</keyword>
<dbReference type="CDD" id="cd10917">
    <property type="entry name" value="CE4_NodB_like_6s_7s"/>
    <property type="match status" value="1"/>
</dbReference>
<dbReference type="GO" id="GO:0016020">
    <property type="term" value="C:membrane"/>
    <property type="evidence" value="ECO:0007669"/>
    <property type="project" value="TreeGrafter"/>
</dbReference>
<dbReference type="RefSeq" id="WP_166161373.1">
    <property type="nucleotide sequence ID" value="NZ_CP049740.1"/>
</dbReference>
<proteinExistence type="predicted"/>
<dbReference type="Gene3D" id="3.90.640.20">
    <property type="entry name" value="Heat-shock cognate protein, ATPase"/>
    <property type="match status" value="1"/>
</dbReference>
<keyword evidence="2" id="KW-0378">Hydrolase</keyword>
<dbReference type="PANTHER" id="PTHR10587">
    <property type="entry name" value="GLYCOSYL TRANSFERASE-RELATED"/>
    <property type="match status" value="1"/>
</dbReference>
<dbReference type="InterPro" id="IPR011330">
    <property type="entry name" value="Glyco_hydro/deAcase_b/a-brl"/>
</dbReference>
<reference evidence="6 7" key="1">
    <citation type="journal article" date="2017" name="Int. J. Syst. Evol. Microbiol.">
        <title>Jeotgalibaca porci sp. nov. and Jeotgalibaca arthritidis sp. nov., isolated from pigs, and emended description of the genus Jeotgalibaca.</title>
        <authorList>
            <person name="Zamora L."/>
            <person name="Perez-Sancho M."/>
            <person name="Dominguez L."/>
            <person name="Fernandez-Garayzabal J.F."/>
            <person name="Vela A.I."/>
        </authorList>
    </citation>
    <scope>NUCLEOTIDE SEQUENCE [LARGE SCALE GENOMIC DNA]</scope>
    <source>
        <strain evidence="6 7">CECT 9157</strain>
    </source>
</reference>
<keyword evidence="7" id="KW-1185">Reference proteome</keyword>
<feature type="transmembrane region" description="Helical" evidence="4">
    <location>
        <begin position="12"/>
        <end position="30"/>
    </location>
</feature>
<sequence length="510" mass="57358">MEKLTTRGKIFFSLLALIILIVGFTLPSFFKADVPNTEEPETPDEPDSTEIEQVEVAESNYLGLHLEIQTADTDTYHYAIHSLTTDSEPLTETIQTWLTNKKETFIANVKEFANSERPADLNITFEMLPLSETMYNIIFNVYEINGGANGISEAKTFVINIAEDKMYTLYDFLHIENENHTAFQELIRNKLNADENLQQNLREDALTDSLKQIDQLQWTITKDALTIYWDKYEIAIGAVGNIQIEVPLAEIEHLLTTTAHDILQIEVVEEPETSVEQEEQEPEEPEDQEPSGEIATVPTPPPSAGPQVDGKYVAITFDDGPHPKVTEQVLETLRTFNAKATFFMLGNQVDFYPNLVQQVAQEGHEVGTHSQTHADLTVIGQDQLQNEFAFTNERIKDIIGYYPTQFRPPYGAYNSSVINQAVNYGQKIIMWSVDSLDWQSQDPVAINQMVTSQTVPGSIILLHDIHDATAQALPTILTNLQNQDYTFVTVSQLLELQGATGVGPHFGNYK</sequence>
<evidence type="ECO:0000256" key="3">
    <source>
        <dbReference type="SAM" id="MobiDB-lite"/>
    </source>
</evidence>
<dbReference type="AlphaFoldDB" id="A0A6G7K8R2"/>
<feature type="region of interest" description="Disordered" evidence="3">
    <location>
        <begin position="270"/>
        <end position="309"/>
    </location>
</feature>
<dbReference type="Pfam" id="PF01522">
    <property type="entry name" value="Polysacc_deac_1"/>
    <property type="match status" value="1"/>
</dbReference>
<name>A0A6G7K8R2_9LACT</name>
<gene>
    <name evidence="6" type="ORF">G7057_03470</name>
</gene>
<evidence type="ECO:0000256" key="1">
    <source>
        <dbReference type="ARBA" id="ARBA00022723"/>
    </source>
</evidence>
<dbReference type="InterPro" id="IPR021729">
    <property type="entry name" value="DUF3298"/>
</dbReference>
<dbReference type="Proteomes" id="UP000501451">
    <property type="component" value="Chromosome"/>
</dbReference>
<dbReference type="InterPro" id="IPR037126">
    <property type="entry name" value="PdaC/RsiV-like_sf"/>
</dbReference>
<dbReference type="GO" id="GO:0046872">
    <property type="term" value="F:metal ion binding"/>
    <property type="evidence" value="ECO:0007669"/>
    <property type="project" value="UniProtKB-KW"/>
</dbReference>
<evidence type="ECO:0000259" key="5">
    <source>
        <dbReference type="PROSITE" id="PS51677"/>
    </source>
</evidence>
<dbReference type="SUPFAM" id="SSF88713">
    <property type="entry name" value="Glycoside hydrolase/deacetylase"/>
    <property type="match status" value="1"/>
</dbReference>
<evidence type="ECO:0000313" key="7">
    <source>
        <dbReference type="Proteomes" id="UP000501451"/>
    </source>
</evidence>
<keyword evidence="1" id="KW-0479">Metal-binding</keyword>
<keyword evidence="4" id="KW-0472">Membrane</keyword>
<keyword evidence="4" id="KW-0812">Transmembrane</keyword>
<evidence type="ECO:0000313" key="6">
    <source>
        <dbReference type="EMBL" id="QII81627.1"/>
    </source>
</evidence>
<dbReference type="GO" id="GO:0005975">
    <property type="term" value="P:carbohydrate metabolic process"/>
    <property type="evidence" value="ECO:0007669"/>
    <property type="project" value="InterPro"/>
</dbReference>
<dbReference type="InterPro" id="IPR002509">
    <property type="entry name" value="NODB_dom"/>
</dbReference>
<dbReference type="PROSITE" id="PS51677">
    <property type="entry name" value="NODB"/>
    <property type="match status" value="1"/>
</dbReference>
<dbReference type="PANTHER" id="PTHR10587:SF133">
    <property type="entry name" value="CHITIN DEACETYLASE 1-RELATED"/>
    <property type="match status" value="1"/>
</dbReference>
<dbReference type="KEGG" id="jar:G7057_03470"/>
<dbReference type="GO" id="GO:0016810">
    <property type="term" value="F:hydrolase activity, acting on carbon-nitrogen (but not peptide) bonds"/>
    <property type="evidence" value="ECO:0007669"/>
    <property type="project" value="InterPro"/>
</dbReference>
<feature type="compositionally biased region" description="Acidic residues" evidence="3">
    <location>
        <begin position="270"/>
        <end position="290"/>
    </location>
</feature>